<dbReference type="SUPFAM" id="SSF49344">
    <property type="entry name" value="CBD9-like"/>
    <property type="match status" value="1"/>
</dbReference>
<dbReference type="Gene3D" id="3.30.410.10">
    <property type="entry name" value="Cholesterol Oxidase, domain 2"/>
    <property type="match status" value="1"/>
</dbReference>
<dbReference type="GO" id="GO:0016614">
    <property type="term" value="F:oxidoreductase activity, acting on CH-OH group of donors"/>
    <property type="evidence" value="ECO:0007669"/>
    <property type="project" value="InterPro"/>
</dbReference>
<dbReference type="PANTHER" id="PTHR47190">
    <property type="entry name" value="DEHYDROGENASE, PUTATIVE-RELATED"/>
    <property type="match status" value="1"/>
</dbReference>
<dbReference type="Proteomes" id="UP000016932">
    <property type="component" value="Unassembled WGS sequence"/>
</dbReference>
<dbReference type="Pfam" id="PF05199">
    <property type="entry name" value="GMC_oxred_C"/>
    <property type="match status" value="1"/>
</dbReference>
<keyword evidence="3" id="KW-0274">FAD</keyword>
<dbReference type="GO" id="GO:0005975">
    <property type="term" value="P:carbohydrate metabolic process"/>
    <property type="evidence" value="ECO:0007669"/>
    <property type="project" value="InterPro"/>
</dbReference>
<proteinExistence type="inferred from homology"/>
<comment type="similarity">
    <text evidence="1 3">Belongs to the GMC oxidoreductase family.</text>
</comment>
<dbReference type="Gene3D" id="3.50.50.60">
    <property type="entry name" value="FAD/NAD(P)-binding domain"/>
    <property type="match status" value="1"/>
</dbReference>
<dbReference type="InterPro" id="IPR045865">
    <property type="entry name" value="ACT-like_dom_sf"/>
</dbReference>
<dbReference type="GO" id="GO:0046394">
    <property type="term" value="P:carboxylic acid biosynthetic process"/>
    <property type="evidence" value="ECO:0007669"/>
    <property type="project" value="UniProtKB-ARBA"/>
</dbReference>
<dbReference type="HOGENOM" id="CLU_261362_0_0_1"/>
<dbReference type="PROSITE" id="PS00624">
    <property type="entry name" value="GMC_OXRED_2"/>
    <property type="match status" value="1"/>
</dbReference>
<dbReference type="OrthoDB" id="413885at2759"/>
<dbReference type="PANTHER" id="PTHR47190:SF2">
    <property type="entry name" value="CELLOBIOSE DEHYDROGENASE (AFU_ORTHOLOGUE AFUA_2G17620)"/>
    <property type="match status" value="1"/>
</dbReference>
<gene>
    <name evidence="8" type="ORF">MYCFIDRAFT_215593</name>
</gene>
<dbReference type="Gene3D" id="2.60.40.1210">
    <property type="entry name" value="Cellobiose dehydrogenase, cytochrome domain"/>
    <property type="match status" value="1"/>
</dbReference>
<dbReference type="KEGG" id="pfj:MYCFIDRAFT_215593"/>
<evidence type="ECO:0000256" key="5">
    <source>
        <dbReference type="SAM" id="SignalP"/>
    </source>
</evidence>
<dbReference type="Pfam" id="PF16010">
    <property type="entry name" value="CDH-cyt"/>
    <property type="match status" value="1"/>
</dbReference>
<dbReference type="GO" id="GO:0030248">
    <property type="term" value="F:cellulose binding"/>
    <property type="evidence" value="ECO:0007669"/>
    <property type="project" value="InterPro"/>
</dbReference>
<dbReference type="Pfam" id="PF00734">
    <property type="entry name" value="CBM_1"/>
    <property type="match status" value="1"/>
</dbReference>
<evidence type="ECO:0000259" key="7">
    <source>
        <dbReference type="PROSITE" id="PS00624"/>
    </source>
</evidence>
<dbReference type="GO" id="GO:0006520">
    <property type="term" value="P:amino acid metabolic process"/>
    <property type="evidence" value="ECO:0007669"/>
    <property type="project" value="UniProtKB-ARBA"/>
</dbReference>
<evidence type="ECO:0000259" key="6">
    <source>
        <dbReference type="PROSITE" id="PS00623"/>
    </source>
</evidence>
<feature type="region of interest" description="Disordered" evidence="4">
    <location>
        <begin position="798"/>
        <end position="826"/>
    </location>
</feature>
<evidence type="ECO:0000256" key="2">
    <source>
        <dbReference type="ARBA" id="ARBA00022729"/>
    </source>
</evidence>
<dbReference type="SUPFAM" id="SSF54373">
    <property type="entry name" value="FAD-linked reductases, C-terminal domain"/>
    <property type="match status" value="1"/>
</dbReference>
<dbReference type="SUPFAM" id="SSF55021">
    <property type="entry name" value="ACT-like"/>
    <property type="match status" value="1"/>
</dbReference>
<organism evidence="8 9">
    <name type="scientific">Pseudocercospora fijiensis (strain CIRAD86)</name>
    <name type="common">Black leaf streak disease fungus</name>
    <name type="synonym">Mycosphaerella fijiensis</name>
    <dbReference type="NCBI Taxonomy" id="383855"/>
    <lineage>
        <taxon>Eukaryota</taxon>
        <taxon>Fungi</taxon>
        <taxon>Dikarya</taxon>
        <taxon>Ascomycota</taxon>
        <taxon>Pezizomycotina</taxon>
        <taxon>Dothideomycetes</taxon>
        <taxon>Dothideomycetidae</taxon>
        <taxon>Mycosphaerellales</taxon>
        <taxon>Mycosphaerellaceae</taxon>
        <taxon>Pseudocercospora</taxon>
    </lineage>
</organism>
<name>M3AYA9_PSEFD</name>
<dbReference type="InterPro" id="IPR000172">
    <property type="entry name" value="GMC_OxRdtase_N"/>
</dbReference>
<dbReference type="eggNOG" id="KOG1238">
    <property type="taxonomic scope" value="Eukaryota"/>
</dbReference>
<keyword evidence="9" id="KW-1185">Reference proteome</keyword>
<dbReference type="InterPro" id="IPR053208">
    <property type="entry name" value="GMC_Oxidoreductase_CD"/>
</dbReference>
<feature type="region of interest" description="Disordered" evidence="4">
    <location>
        <begin position="220"/>
        <end position="244"/>
    </location>
</feature>
<dbReference type="Pfam" id="PF13840">
    <property type="entry name" value="ACT_7"/>
    <property type="match status" value="1"/>
</dbReference>
<evidence type="ECO:0000313" key="9">
    <source>
        <dbReference type="Proteomes" id="UP000016932"/>
    </source>
</evidence>
<accession>M3AYA9</accession>
<reference evidence="8 9" key="1">
    <citation type="journal article" date="2012" name="PLoS Pathog.">
        <title>Diverse lifestyles and strategies of plant pathogenesis encoded in the genomes of eighteen Dothideomycetes fungi.</title>
        <authorList>
            <person name="Ohm R.A."/>
            <person name="Feau N."/>
            <person name="Henrissat B."/>
            <person name="Schoch C.L."/>
            <person name="Horwitz B.A."/>
            <person name="Barry K.W."/>
            <person name="Condon B.J."/>
            <person name="Copeland A.C."/>
            <person name="Dhillon B."/>
            <person name="Glaser F."/>
            <person name="Hesse C.N."/>
            <person name="Kosti I."/>
            <person name="LaButti K."/>
            <person name="Lindquist E.A."/>
            <person name="Lucas S."/>
            <person name="Salamov A.A."/>
            <person name="Bradshaw R.E."/>
            <person name="Ciuffetti L."/>
            <person name="Hamelin R.C."/>
            <person name="Kema G.H.J."/>
            <person name="Lawrence C."/>
            <person name="Scott J.A."/>
            <person name="Spatafora J.W."/>
            <person name="Turgeon B.G."/>
            <person name="de Wit P.J.G.M."/>
            <person name="Zhong S."/>
            <person name="Goodwin S.B."/>
            <person name="Grigoriev I.V."/>
        </authorList>
    </citation>
    <scope>NUCLEOTIDE SEQUENCE [LARGE SCALE GENOMIC DNA]</scope>
    <source>
        <strain evidence="8 9">CIRAD86</strain>
    </source>
</reference>
<dbReference type="PROSITE" id="PS00623">
    <property type="entry name" value="GMC_OXRED_1"/>
    <property type="match status" value="1"/>
</dbReference>
<protein>
    <submittedName>
        <fullName evidence="8">Carbohydrate-binding module family 1 protein/Non-catalytic module family CDH</fullName>
    </submittedName>
</protein>
<sequence>MKLLQTVASLSFTSTALAQTFSAYTDDNGIAFWQKTWSTGIGDGNAQFGMALPPANATDYTDEYIGRLVATIPEGGTWMGLTHTSGMTNSLILLTWINGEEVMSSFRYASGYVEPDIYTGNASLGVISSFVNETHYGLTYRCKDCWRWEQDGASSAQVPKTTSAALQLMGWAQATQAPKNPEQADAGIVQHASANVFAATVASARNAAYTSWVSLATAPATATSNGTSPTSTATGTSGGNSTASATATATSTAAVCGNDTSITSQSWDYIVVGSGAGGIPVADKLSESGASVLLIEKGPPSSGRWGGTMRPRWLEGSNLTRFDVPGLDNQIWVDSAGIACTDVGVMAGCVVGGGTAVNAGLWWKANPSDFDVDFPEGWKSSDMEAAIERTFERVPFTDCPSMDGIIYQPEGYNVVAGALAASGWDNVTADLVPAQKNFTFSRPNHMFSNGERGGPMATYLVSASERENFKLITNTSVSRVVRDGSTASGVEVEAFLDGGLCGTIKANNIVLSAGAFGTPKILFRSGIGPQDQLQIVQSAESHSMIDSTQWINLPVGEGLNDHTSTDIVITHPNVTTYDFYAAYDDPIQDDVDKYLDSRSGILAQSAPNLVANFWQEFEGADGITRQLQYTARVETSHDVVSDSAVSITQYLGRGQTGRGKATISKGLNMLVSEVPYLQDENDVAAVKAGLQSLISTLRADPSISIKYPSSNQTLDDFLANYPVTTSARTANHWMGTCRIGRDSGLENGTSVVDLDTKVYGMDNLFVVDASIFPGMTSTNPSALIVNVAEHASEKILALNEGSSKGNSTTTGNSSFPTASANSSSPTGFSLSGTAAATGTAAPSAAAGLASINQQCGGLGFTGPEGCEAGLECLLPASMGQPIAGSSTLLNAQIGFLKTHLALVHIPPSAFPLFIQPILSLLLHNGLRDEDGAIIPPRRPWNFWHPFVNVSITPNECSIVCPRDEAEALFAPLIGDLSPALQKSVSISDEDFSVITIGGEGLDAGQRVLDLTSPLALAGIPIFFITSYYSDFILVPLSMRPKVIHALEERGFVFEADSEDGEAGHMTNPASPLLNQRYSSSSPSSDGVAFGFMPVATTPPPTTISDLQAKTFKTLARNKISPHVDTSIALVTCAGIKDSTPNASEANFTEGKLQLGIAKCLTSYPRPKFFSITLTDNESASLTMERRLLSHFPDEGEGLLLGTESPEQIPITLDLRHLPLESTGIVCGVSSRLTDSMKRRIGREMFNMSYLSTSRAGHVIVYEDELEDAMEALRGAQQNGCA</sequence>
<feature type="domain" description="Glucose-methanol-choline oxidoreductase N-terminal" evidence="7">
    <location>
        <begin position="514"/>
        <end position="528"/>
    </location>
</feature>
<feature type="domain" description="Glucose-methanol-choline oxidoreductase N-terminal" evidence="6">
    <location>
        <begin position="348"/>
        <end position="371"/>
    </location>
</feature>
<dbReference type="Pfam" id="PF00732">
    <property type="entry name" value="GMC_oxred_N"/>
    <property type="match status" value="1"/>
</dbReference>
<dbReference type="GO" id="GO:0005576">
    <property type="term" value="C:extracellular region"/>
    <property type="evidence" value="ECO:0007669"/>
    <property type="project" value="InterPro"/>
</dbReference>
<dbReference type="InterPro" id="IPR007867">
    <property type="entry name" value="GMC_OxRtase_C"/>
</dbReference>
<dbReference type="Gene3D" id="3.30.2130.10">
    <property type="entry name" value="VC0802-like"/>
    <property type="match status" value="2"/>
</dbReference>
<evidence type="ECO:0000256" key="1">
    <source>
        <dbReference type="ARBA" id="ARBA00010790"/>
    </source>
</evidence>
<dbReference type="InterPro" id="IPR027795">
    <property type="entry name" value="CASTOR_ACT_dom"/>
</dbReference>
<keyword evidence="3" id="KW-0285">Flavoprotein</keyword>
<dbReference type="InterPro" id="IPR015920">
    <property type="entry name" value="Cellobiose_DH-like_cyt"/>
</dbReference>
<dbReference type="InterPro" id="IPR036188">
    <property type="entry name" value="FAD/NAD-bd_sf"/>
</dbReference>
<feature type="compositionally biased region" description="Low complexity" evidence="4">
    <location>
        <begin position="799"/>
        <end position="826"/>
    </location>
</feature>
<dbReference type="GO" id="GO:0050660">
    <property type="term" value="F:flavin adenine dinucleotide binding"/>
    <property type="evidence" value="ECO:0007669"/>
    <property type="project" value="InterPro"/>
</dbReference>
<evidence type="ECO:0000256" key="4">
    <source>
        <dbReference type="SAM" id="MobiDB-lite"/>
    </source>
</evidence>
<dbReference type="InterPro" id="IPR000254">
    <property type="entry name" value="CBD"/>
</dbReference>
<dbReference type="GeneID" id="19338191"/>
<dbReference type="VEuPathDB" id="FungiDB:MYCFIDRAFT_215593"/>
<dbReference type="EMBL" id="KB446559">
    <property type="protein sequence ID" value="EME82153.1"/>
    <property type="molecule type" value="Genomic_DNA"/>
</dbReference>
<evidence type="ECO:0000313" key="8">
    <source>
        <dbReference type="EMBL" id="EME82153.1"/>
    </source>
</evidence>
<feature type="chain" id="PRO_5004031011" evidence="5">
    <location>
        <begin position="19"/>
        <end position="1281"/>
    </location>
</feature>
<keyword evidence="2 5" id="KW-0732">Signal</keyword>
<dbReference type="CDD" id="cd09630">
    <property type="entry name" value="CDH_like_cytochrome"/>
    <property type="match status" value="1"/>
</dbReference>
<dbReference type="SUPFAM" id="SSF51905">
    <property type="entry name" value="FAD/NAD(P)-binding domain"/>
    <property type="match status" value="1"/>
</dbReference>
<evidence type="ECO:0000256" key="3">
    <source>
        <dbReference type="RuleBase" id="RU003968"/>
    </source>
</evidence>
<feature type="signal peptide" evidence="5">
    <location>
        <begin position="1"/>
        <end position="18"/>
    </location>
</feature>
<dbReference type="RefSeq" id="XP_007927578.1">
    <property type="nucleotide sequence ID" value="XM_007929387.1"/>
</dbReference>